<reference evidence="2" key="1">
    <citation type="journal article" date="2003" name="Genome Biol.">
        <title>An integrated gene annotation and transcriptional profiling approach towards the full gene content of the Drosophila genome.</title>
        <authorList>
            <person name="Hild M."/>
            <person name="Beckmann B."/>
            <person name="Haas S.A."/>
            <person name="Koch B."/>
            <person name="Solovyev V."/>
            <person name="Busold C."/>
            <person name="Fellenberg K."/>
            <person name="Boutros M."/>
            <person name="Vingron M."/>
            <person name="Sauer F."/>
            <person name="Hoheisel J.D."/>
            <person name="Paro R."/>
        </authorList>
    </citation>
    <scope>NUCLEOTIDE SEQUENCE</scope>
</reference>
<evidence type="ECO:0000256" key="1">
    <source>
        <dbReference type="SAM" id="MobiDB-lite"/>
    </source>
</evidence>
<gene>
    <name evidence="2" type="ORF">HDC17875</name>
</gene>
<accession>Q6IIJ4</accession>
<sequence>MPQRKKKQSTEFGESGKPGQENGTGNANHTDDDDDPVEKHNQVEESKVEVLMWHKCVGDYVCNQELQLHQELSSSMLALQPPFPALAAAPAPAHAHAHAYLPVSDPDPSHPAAATAPALCPSADAL</sequence>
<protein>
    <submittedName>
        <fullName evidence="2">HDC17875</fullName>
    </submittedName>
</protein>
<organism evidence="2">
    <name type="scientific">Drosophila melanogaster</name>
    <name type="common">Fruit fly</name>
    <dbReference type="NCBI Taxonomy" id="7227"/>
    <lineage>
        <taxon>Eukaryota</taxon>
        <taxon>Metazoa</taxon>
        <taxon>Ecdysozoa</taxon>
        <taxon>Arthropoda</taxon>
        <taxon>Hexapoda</taxon>
        <taxon>Insecta</taxon>
        <taxon>Pterygota</taxon>
        <taxon>Neoptera</taxon>
        <taxon>Endopterygota</taxon>
        <taxon>Diptera</taxon>
        <taxon>Brachycera</taxon>
        <taxon>Muscomorpha</taxon>
        <taxon>Ephydroidea</taxon>
        <taxon>Drosophilidae</taxon>
        <taxon>Drosophila</taxon>
        <taxon>Sophophora</taxon>
    </lineage>
</organism>
<proteinExistence type="predicted"/>
<evidence type="ECO:0000313" key="2">
    <source>
        <dbReference type="EMBL" id="DAA03272.1"/>
    </source>
</evidence>
<name>Q6IIJ4_DROME</name>
<feature type="region of interest" description="Disordered" evidence="1">
    <location>
        <begin position="99"/>
        <end position="126"/>
    </location>
</feature>
<feature type="region of interest" description="Disordered" evidence="1">
    <location>
        <begin position="1"/>
        <end position="44"/>
    </location>
</feature>
<dbReference type="EMBL" id="BK003072">
    <property type="protein sequence ID" value="DAA03272.1"/>
    <property type="molecule type" value="Genomic_DNA"/>
</dbReference>
<dbReference type="AlphaFoldDB" id="Q6IIJ4"/>